<accession>A0AAW1K7W5</accession>
<evidence type="ECO:0000313" key="3">
    <source>
        <dbReference type="Proteomes" id="UP001443914"/>
    </source>
</evidence>
<name>A0AAW1K7W5_SAPOF</name>
<sequence length="100" mass="10751">MIYLPQMLSPISDVDGGTPASKENERASTGRTDLMMSMVTELTTLSEIFALHRSKIVGAPAPPYPPSSISYLSSTVTLSMEVEGATSNQLEDQVTESLRS</sequence>
<feature type="region of interest" description="Disordered" evidence="1">
    <location>
        <begin position="1"/>
        <end position="29"/>
    </location>
</feature>
<reference evidence="2" key="1">
    <citation type="submission" date="2024-03" db="EMBL/GenBank/DDBJ databases">
        <title>WGS assembly of Saponaria officinalis var. Norfolk2.</title>
        <authorList>
            <person name="Jenkins J."/>
            <person name="Shu S."/>
            <person name="Grimwood J."/>
            <person name="Barry K."/>
            <person name="Goodstein D."/>
            <person name="Schmutz J."/>
            <person name="Leebens-Mack J."/>
            <person name="Osbourn A."/>
        </authorList>
    </citation>
    <scope>NUCLEOTIDE SEQUENCE [LARGE SCALE GENOMIC DNA]</scope>
    <source>
        <strain evidence="2">JIC</strain>
    </source>
</reference>
<dbReference type="AlphaFoldDB" id="A0AAW1K7W5"/>
<keyword evidence="3" id="KW-1185">Reference proteome</keyword>
<dbReference type="Proteomes" id="UP001443914">
    <property type="component" value="Unassembled WGS sequence"/>
</dbReference>
<dbReference type="EMBL" id="JBDFQZ010000006">
    <property type="protein sequence ID" value="KAK9714160.1"/>
    <property type="molecule type" value="Genomic_DNA"/>
</dbReference>
<evidence type="ECO:0000256" key="1">
    <source>
        <dbReference type="SAM" id="MobiDB-lite"/>
    </source>
</evidence>
<comment type="caution">
    <text evidence="2">The sequence shown here is derived from an EMBL/GenBank/DDBJ whole genome shotgun (WGS) entry which is preliminary data.</text>
</comment>
<evidence type="ECO:0000313" key="2">
    <source>
        <dbReference type="EMBL" id="KAK9714160.1"/>
    </source>
</evidence>
<protein>
    <submittedName>
        <fullName evidence="2">Uncharacterized protein</fullName>
    </submittedName>
</protein>
<gene>
    <name evidence="2" type="ORF">RND81_06G075500</name>
</gene>
<organism evidence="2 3">
    <name type="scientific">Saponaria officinalis</name>
    <name type="common">Common soapwort</name>
    <name type="synonym">Lychnis saponaria</name>
    <dbReference type="NCBI Taxonomy" id="3572"/>
    <lineage>
        <taxon>Eukaryota</taxon>
        <taxon>Viridiplantae</taxon>
        <taxon>Streptophyta</taxon>
        <taxon>Embryophyta</taxon>
        <taxon>Tracheophyta</taxon>
        <taxon>Spermatophyta</taxon>
        <taxon>Magnoliopsida</taxon>
        <taxon>eudicotyledons</taxon>
        <taxon>Gunneridae</taxon>
        <taxon>Pentapetalae</taxon>
        <taxon>Caryophyllales</taxon>
        <taxon>Caryophyllaceae</taxon>
        <taxon>Caryophylleae</taxon>
        <taxon>Saponaria</taxon>
    </lineage>
</organism>
<proteinExistence type="predicted"/>